<protein>
    <recommendedName>
        <fullName evidence="6">DUF1592 domain-containing protein</fullName>
    </recommendedName>
</protein>
<feature type="domain" description="DUF1585" evidence="1">
    <location>
        <begin position="433"/>
        <end position="503"/>
    </location>
</feature>
<feature type="domain" description="DUF1588" evidence="2">
    <location>
        <begin position="316"/>
        <end position="415"/>
    </location>
</feature>
<evidence type="ECO:0000259" key="4">
    <source>
        <dbReference type="Pfam" id="PF07637"/>
    </source>
</evidence>
<dbReference type="InterPro" id="IPR013043">
    <property type="entry name" value="DUF1595"/>
</dbReference>
<dbReference type="Pfam" id="PF07624">
    <property type="entry name" value="PSD2"/>
    <property type="match status" value="1"/>
</dbReference>
<gene>
    <name evidence="5" type="ORF">METZ01_LOCUS108773</name>
</gene>
<dbReference type="Pfam" id="PF07637">
    <property type="entry name" value="PSD5"/>
    <property type="match status" value="1"/>
</dbReference>
<dbReference type="AlphaFoldDB" id="A0A381WTR7"/>
<dbReference type="InterPro" id="IPR013042">
    <property type="entry name" value="DUF1592"/>
</dbReference>
<feature type="domain" description="DUF1592" evidence="3">
    <location>
        <begin position="151"/>
        <end position="282"/>
    </location>
</feature>
<evidence type="ECO:0008006" key="6">
    <source>
        <dbReference type="Google" id="ProtNLM"/>
    </source>
</evidence>
<sequence length="513" mass="57892">GNRTLGKNIVEKQILKGVDPFAIDLQAEHGFNNQGEQLSVPPILLESLLKLGRAIVNSPEFDGYSGLRNTFFKDNGKPVETRLRTFLERAFRSPVESPVLKRYAAFHAVEQKRTGSYTQAMKSVVAAVLASPKFIYVVESKDGVGKMAPASDYELAQRLALFLWSSIPDESLMAAVRKGELRNAEVLEAQVRRMLNDHRSRALSENFARQWLRLDQLTTAVPDFDRFQVYYSRIGCEQWKFGLQTMVEPLLLFESVQVEDRSIMLFVDSNYSYRSDELQAWYTSPGSPFGSKGNRNRFNTNTQNFRKRILHSRREGGVITTAAVLTMTATPLRTSPIKRGAWVATTIFNDPPPPPPDVVPEIEADDAAIEAKGLTIRERLKQHATDQTCASCHARIDPLGFALESFDPIGRWREKYSSGLPIDSSGKLFGEAEFKDIEAFKDAILERPEKFMRAFSEHLLSYALGRELKVNDKPSIDKITRRVMADHGRFSTVVVEIAKSLPFRHKTGQNKSK</sequence>
<accession>A0A381WTR7</accession>
<dbReference type="EMBL" id="UINC01012864">
    <property type="protein sequence ID" value="SVA55919.1"/>
    <property type="molecule type" value="Genomic_DNA"/>
</dbReference>
<dbReference type="InterPro" id="IPR013039">
    <property type="entry name" value="DUF1588"/>
</dbReference>
<feature type="non-terminal residue" evidence="5">
    <location>
        <position position="1"/>
    </location>
</feature>
<dbReference type="Pfam" id="PF07627">
    <property type="entry name" value="PSCyt3"/>
    <property type="match status" value="1"/>
</dbReference>
<evidence type="ECO:0000313" key="5">
    <source>
        <dbReference type="EMBL" id="SVA55919.1"/>
    </source>
</evidence>
<evidence type="ECO:0000259" key="3">
    <source>
        <dbReference type="Pfam" id="PF07631"/>
    </source>
</evidence>
<reference evidence="5" key="1">
    <citation type="submission" date="2018-05" db="EMBL/GenBank/DDBJ databases">
        <authorList>
            <person name="Lanie J.A."/>
            <person name="Ng W.-L."/>
            <person name="Kazmierczak K.M."/>
            <person name="Andrzejewski T.M."/>
            <person name="Davidsen T.M."/>
            <person name="Wayne K.J."/>
            <person name="Tettelin H."/>
            <person name="Glass J.I."/>
            <person name="Rusch D."/>
            <person name="Podicherti R."/>
            <person name="Tsui H.-C.T."/>
            <person name="Winkler M.E."/>
        </authorList>
    </citation>
    <scope>NUCLEOTIDE SEQUENCE</scope>
</reference>
<evidence type="ECO:0000259" key="1">
    <source>
        <dbReference type="Pfam" id="PF07624"/>
    </source>
</evidence>
<dbReference type="InterPro" id="IPR011478">
    <property type="entry name" value="DUF1585"/>
</dbReference>
<feature type="domain" description="DUF1595" evidence="4">
    <location>
        <begin position="80"/>
        <end position="139"/>
    </location>
</feature>
<organism evidence="5">
    <name type="scientific">marine metagenome</name>
    <dbReference type="NCBI Taxonomy" id="408172"/>
    <lineage>
        <taxon>unclassified sequences</taxon>
        <taxon>metagenomes</taxon>
        <taxon>ecological metagenomes</taxon>
    </lineage>
</organism>
<evidence type="ECO:0000259" key="2">
    <source>
        <dbReference type="Pfam" id="PF07627"/>
    </source>
</evidence>
<proteinExistence type="predicted"/>
<name>A0A381WTR7_9ZZZZ</name>
<dbReference type="Pfam" id="PF07631">
    <property type="entry name" value="PSD4"/>
    <property type="match status" value="1"/>
</dbReference>